<accession>A0ABR3V081</accession>
<feature type="region of interest" description="Disordered" evidence="1">
    <location>
        <begin position="1"/>
        <end position="46"/>
    </location>
</feature>
<evidence type="ECO:0000313" key="3">
    <source>
        <dbReference type="Proteomes" id="UP001586593"/>
    </source>
</evidence>
<gene>
    <name evidence="2" type="ORF">VTK73DRAFT_5971</name>
</gene>
<keyword evidence="3" id="KW-1185">Reference proteome</keyword>
<proteinExistence type="predicted"/>
<sequence>MAGPEPASALLAGRARHAGQAGSVWGAPGAPSFRSGCCDDDDDTLPADGYRWSGSRANAVDAVAREAGGIFERGARIQASASTVSRGSCAPAPHPPDRRYGAAAAAAPPSHAGGRASGARGPDLESRSRCPGAAGGRSHTPAGMAGRSARQEVRAHVAPSGRGAQPAEDGAR</sequence>
<evidence type="ECO:0000313" key="2">
    <source>
        <dbReference type="EMBL" id="KAL1835228.1"/>
    </source>
</evidence>
<dbReference type="Proteomes" id="UP001586593">
    <property type="component" value="Unassembled WGS sequence"/>
</dbReference>
<name>A0ABR3V081_9PEZI</name>
<evidence type="ECO:0000256" key="1">
    <source>
        <dbReference type="SAM" id="MobiDB-lite"/>
    </source>
</evidence>
<organism evidence="2 3">
    <name type="scientific">Phialemonium thermophilum</name>
    <dbReference type="NCBI Taxonomy" id="223376"/>
    <lineage>
        <taxon>Eukaryota</taxon>
        <taxon>Fungi</taxon>
        <taxon>Dikarya</taxon>
        <taxon>Ascomycota</taxon>
        <taxon>Pezizomycotina</taxon>
        <taxon>Sordariomycetes</taxon>
        <taxon>Sordariomycetidae</taxon>
        <taxon>Cephalothecales</taxon>
        <taxon>Cephalothecaceae</taxon>
        <taxon>Phialemonium</taxon>
    </lineage>
</organism>
<reference evidence="2 3" key="1">
    <citation type="journal article" date="2024" name="Commun. Biol.">
        <title>Comparative genomic analysis of thermophilic fungi reveals convergent evolutionary adaptations and gene losses.</title>
        <authorList>
            <person name="Steindorff A.S."/>
            <person name="Aguilar-Pontes M.V."/>
            <person name="Robinson A.J."/>
            <person name="Andreopoulos B."/>
            <person name="LaButti K."/>
            <person name="Kuo A."/>
            <person name="Mondo S."/>
            <person name="Riley R."/>
            <person name="Otillar R."/>
            <person name="Haridas S."/>
            <person name="Lipzen A."/>
            <person name="Grimwood J."/>
            <person name="Schmutz J."/>
            <person name="Clum A."/>
            <person name="Reid I.D."/>
            <person name="Moisan M.C."/>
            <person name="Butler G."/>
            <person name="Nguyen T.T.M."/>
            <person name="Dewar K."/>
            <person name="Conant G."/>
            <person name="Drula E."/>
            <person name="Henrissat B."/>
            <person name="Hansel C."/>
            <person name="Singer S."/>
            <person name="Hutchinson M.I."/>
            <person name="de Vries R.P."/>
            <person name="Natvig D.O."/>
            <person name="Powell A.J."/>
            <person name="Tsang A."/>
            <person name="Grigoriev I.V."/>
        </authorList>
    </citation>
    <scope>NUCLEOTIDE SEQUENCE [LARGE SCALE GENOMIC DNA]</scope>
    <source>
        <strain evidence="2 3">ATCC 24622</strain>
    </source>
</reference>
<protein>
    <submittedName>
        <fullName evidence="2">Uncharacterized protein</fullName>
    </submittedName>
</protein>
<feature type="region of interest" description="Disordered" evidence="1">
    <location>
        <begin position="80"/>
        <end position="172"/>
    </location>
</feature>
<dbReference type="EMBL" id="JAZHXJ010003352">
    <property type="protein sequence ID" value="KAL1835228.1"/>
    <property type="molecule type" value="Genomic_DNA"/>
</dbReference>
<comment type="caution">
    <text evidence="2">The sequence shown here is derived from an EMBL/GenBank/DDBJ whole genome shotgun (WGS) entry which is preliminary data.</text>
</comment>
<feature type="compositionally biased region" description="Low complexity" evidence="1">
    <location>
        <begin position="101"/>
        <end position="121"/>
    </location>
</feature>